<dbReference type="InterPro" id="IPR057037">
    <property type="entry name" value="TPR_rep_actino"/>
</dbReference>
<evidence type="ECO:0000259" key="1">
    <source>
        <dbReference type="Pfam" id="PF23275"/>
    </source>
</evidence>
<dbReference type="Pfam" id="PF23275">
    <property type="entry name" value="TPR_23"/>
    <property type="match status" value="1"/>
</dbReference>
<organism evidence="2 3">
    <name type="scientific">Mycobacteroides abscessus</name>
    <dbReference type="NCBI Taxonomy" id="36809"/>
    <lineage>
        <taxon>Bacteria</taxon>
        <taxon>Bacillati</taxon>
        <taxon>Actinomycetota</taxon>
        <taxon>Actinomycetes</taxon>
        <taxon>Mycobacteriales</taxon>
        <taxon>Mycobacteriaceae</taxon>
        <taxon>Mycobacteroides</taxon>
    </lineage>
</organism>
<sequence>MSRPGKSVVYSANATALGDLAEPTRTLGTQVLDAAGKVHGAIADLEWEGEGKDAAVGRADRELAQDKQVVSGYNALADAYQNGAAVMAPMISDLTKTGQGLEADTFAVAEDWTVTDMFDYRAGKFAMMAFGVPEPVATDRMNQLQAERGNEAQNNTASLQQRADALGQADQDTANAISTAKGDIDAAAPLAAGLSGEEGKKDLLDAIAVSKYTGMPVDPAALAKLVAAGTLSQADLDKLARGEKVQIPAGQMAYLYQMSQSLNGMSPEQIKELQRTLPADAQAALAQGLKIVSNPNVEVAGADQIKPYAQGATDATRGTFVPVTGSKANLPAQIAGELSRTDRVTTTEGHKFSDGLKTPDTVTLKGVGAMQDIADILRPGAEGYSNGSEATRGMLAAVSEYANADITQRAAEAAQTDPLHYNPPLVSSDEHGNPGGGTPKPNINGALADIVQVASGDHVGMHDLATGAEGKKFLDGMLQENWGDHSDKIGKAFGWMDDDPGNRINSETANRVGHYLSENKDTLQHMPGTNGQTFGSTNAELSRAVAEGMSPYFAELAGADGPAVGGVEAFKNQREMANMFSVLDQDHVSGITANNAALAQQQGLLFDAAKNGGDHYQNVEYSERLQAAMNAGAQDARDYDRAHQQFNALQNDLTKTPQLDLKKIAETAVPFLKPAGEAADFLEGLTPSPALKTDPTTIQGDDYLTRQLEGGTFNNATTKNITTLQGLIAANPAIANETALQPYFPDGQPDFKKIADDRVGFDAAFSQVTENPSYGYDGTTWNRNVNEGHEINWS</sequence>
<evidence type="ECO:0000313" key="3">
    <source>
        <dbReference type="Proteomes" id="UP000045782"/>
    </source>
</evidence>
<proteinExistence type="predicted"/>
<feature type="domain" description="TPR repeat" evidence="1">
    <location>
        <begin position="227"/>
        <end position="495"/>
    </location>
</feature>
<evidence type="ECO:0000313" key="2">
    <source>
        <dbReference type="EMBL" id="CPV70093.1"/>
    </source>
</evidence>
<name>A0A0U1C1L1_9MYCO</name>
<dbReference type="Proteomes" id="UP000045782">
    <property type="component" value="Unassembled WGS sequence"/>
</dbReference>
<accession>A0A0U1C1L1</accession>
<dbReference type="AlphaFoldDB" id="A0A0U1C1L1"/>
<gene>
    <name evidence="2" type="ORF">ERS075579_04712</name>
</gene>
<reference evidence="2 3" key="1">
    <citation type="submission" date="2015-03" db="EMBL/GenBank/DDBJ databases">
        <authorList>
            <person name="Murphy D."/>
        </authorList>
    </citation>
    <scope>NUCLEOTIDE SEQUENCE [LARGE SCALE GENOMIC DNA]</scope>
    <source>
        <strain evidence="2 3">PAP088</strain>
    </source>
</reference>
<dbReference type="EMBL" id="CSWP01000012">
    <property type="protein sequence ID" value="CPV70093.1"/>
    <property type="molecule type" value="Genomic_DNA"/>
</dbReference>
<protein>
    <recommendedName>
        <fullName evidence="1">TPR repeat domain-containing protein</fullName>
    </recommendedName>
</protein>